<feature type="chain" id="PRO_5038351364" description="DUF4178 domain-containing protein" evidence="1">
    <location>
        <begin position="21"/>
        <end position="206"/>
    </location>
</feature>
<dbReference type="EMBL" id="WJKJ01000030">
    <property type="protein sequence ID" value="MBD3363789.1"/>
    <property type="molecule type" value="Genomic_DNA"/>
</dbReference>
<evidence type="ECO:0000313" key="3">
    <source>
        <dbReference type="Proteomes" id="UP000630660"/>
    </source>
</evidence>
<dbReference type="PROSITE" id="PS51257">
    <property type="entry name" value="PROKAR_LIPOPROTEIN"/>
    <property type="match status" value="1"/>
</dbReference>
<feature type="signal peptide" evidence="1">
    <location>
        <begin position="1"/>
        <end position="20"/>
    </location>
</feature>
<sequence>MKKVALALFGVTLLACTSWRGPQMEAEEFPLKTGAVHIYKLDGFSDGDSMVVTTIGTRRHDDRTIYVDSVAYFNGDSLSRTTEEYHYLSNHGYYYYGDKSVGYLDDPVPMIKFSLYENRMWYLDPEDTLGAYYECTDYDTLWLEPGRYRAFCVQHNDDAVSGVVRYWYAPDVGLVKYGRSVPYGDSYAKEILDYLPGGIPDDTTGD</sequence>
<accession>A0A9D5K812</accession>
<evidence type="ECO:0000256" key="1">
    <source>
        <dbReference type="SAM" id="SignalP"/>
    </source>
</evidence>
<evidence type="ECO:0008006" key="4">
    <source>
        <dbReference type="Google" id="ProtNLM"/>
    </source>
</evidence>
<dbReference type="Proteomes" id="UP000630660">
    <property type="component" value="Unassembled WGS sequence"/>
</dbReference>
<dbReference type="AlphaFoldDB" id="A0A9D5K812"/>
<gene>
    <name evidence="2" type="ORF">GF359_01090</name>
</gene>
<evidence type="ECO:0000313" key="2">
    <source>
        <dbReference type="EMBL" id="MBD3363789.1"/>
    </source>
</evidence>
<comment type="caution">
    <text evidence="2">The sequence shown here is derived from an EMBL/GenBank/DDBJ whole genome shotgun (WGS) entry which is preliminary data.</text>
</comment>
<reference evidence="2" key="1">
    <citation type="submission" date="2019-11" db="EMBL/GenBank/DDBJ databases">
        <title>Microbial mats filling the niche in hypersaline microbial mats.</title>
        <authorList>
            <person name="Wong H.L."/>
            <person name="Macleod F.I."/>
            <person name="White R.A. III"/>
            <person name="Burns B.P."/>
        </authorList>
    </citation>
    <scope>NUCLEOTIDE SEQUENCE</scope>
    <source>
        <strain evidence="2">Bin_327</strain>
    </source>
</reference>
<name>A0A9D5K812_UNCW3</name>
<protein>
    <recommendedName>
        <fullName evidence="4">DUF4178 domain-containing protein</fullName>
    </recommendedName>
</protein>
<keyword evidence="1" id="KW-0732">Signal</keyword>
<organism evidence="2 3">
    <name type="scientific">candidate division WOR-3 bacterium</name>
    <dbReference type="NCBI Taxonomy" id="2052148"/>
    <lineage>
        <taxon>Bacteria</taxon>
        <taxon>Bacteria division WOR-3</taxon>
    </lineage>
</organism>
<proteinExistence type="predicted"/>